<comment type="subunit">
    <text evidence="5">Part of an enzyme complex containing four subunits: a flavoprotein, an iron-sulfur protein, plus two membrane-anchoring proteins, SdhC and SdhD.</text>
</comment>
<feature type="transmembrane region" description="Helical" evidence="16">
    <location>
        <begin position="104"/>
        <end position="125"/>
    </location>
</feature>
<evidence type="ECO:0000256" key="16">
    <source>
        <dbReference type="SAM" id="Phobius"/>
    </source>
</evidence>
<evidence type="ECO:0000256" key="9">
    <source>
        <dbReference type="ARBA" id="ARBA00022617"/>
    </source>
</evidence>
<evidence type="ECO:0000256" key="2">
    <source>
        <dbReference type="ARBA" id="ARBA00004050"/>
    </source>
</evidence>
<dbReference type="InterPro" id="IPR014312">
    <property type="entry name" value="Succ_DH_anchor"/>
</dbReference>
<name>A0A1I4C6Y7_9HYPH</name>
<feature type="transmembrane region" description="Helical" evidence="16">
    <location>
        <begin position="64"/>
        <end position="84"/>
    </location>
</feature>
<keyword evidence="12" id="KW-0249">Electron transport</keyword>
<dbReference type="InterPro" id="IPR034804">
    <property type="entry name" value="SQR/QFR_C/D"/>
</dbReference>
<dbReference type="GO" id="GO:0046872">
    <property type="term" value="F:metal ion binding"/>
    <property type="evidence" value="ECO:0007669"/>
    <property type="project" value="UniProtKB-KW"/>
</dbReference>
<keyword evidence="8" id="KW-0816">Tricarboxylic acid cycle</keyword>
<dbReference type="NCBIfam" id="TIGR02968">
    <property type="entry name" value="succ_dehyd_anc"/>
    <property type="match status" value="1"/>
</dbReference>
<comment type="function">
    <text evidence="2">Membrane-anchoring subunit of succinate dehydrogenase (SDH).</text>
</comment>
<dbReference type="InterPro" id="IPR000701">
    <property type="entry name" value="SuccDH_FuR_B_TM-su"/>
</dbReference>
<evidence type="ECO:0000256" key="10">
    <source>
        <dbReference type="ARBA" id="ARBA00022692"/>
    </source>
</evidence>
<evidence type="ECO:0000256" key="11">
    <source>
        <dbReference type="ARBA" id="ARBA00022723"/>
    </source>
</evidence>
<feature type="transmembrane region" description="Helical" evidence="16">
    <location>
        <begin position="29"/>
        <end position="52"/>
    </location>
</feature>
<keyword evidence="10 16" id="KW-0812">Transmembrane</keyword>
<dbReference type="EMBL" id="FOSN01000018">
    <property type="protein sequence ID" value="SFK76049.1"/>
    <property type="molecule type" value="Genomic_DNA"/>
</dbReference>
<evidence type="ECO:0000313" key="18">
    <source>
        <dbReference type="Proteomes" id="UP000198755"/>
    </source>
</evidence>
<dbReference type="GO" id="GO:0020037">
    <property type="term" value="F:heme binding"/>
    <property type="evidence" value="ECO:0007669"/>
    <property type="project" value="InterPro"/>
</dbReference>
<evidence type="ECO:0000256" key="6">
    <source>
        <dbReference type="ARBA" id="ARBA00019425"/>
    </source>
</evidence>
<keyword evidence="11" id="KW-0479">Metal-binding</keyword>
<dbReference type="GO" id="GO:0016020">
    <property type="term" value="C:membrane"/>
    <property type="evidence" value="ECO:0007669"/>
    <property type="project" value="UniProtKB-SubCell"/>
</dbReference>
<evidence type="ECO:0000256" key="1">
    <source>
        <dbReference type="ARBA" id="ARBA00001971"/>
    </source>
</evidence>
<evidence type="ECO:0000256" key="8">
    <source>
        <dbReference type="ARBA" id="ARBA00022532"/>
    </source>
</evidence>
<dbReference type="STRING" id="1612308.SAMN05444581_11847"/>
<dbReference type="AlphaFoldDB" id="A0A1I4C6Y7"/>
<gene>
    <name evidence="17" type="ORF">SAMN05444581_11847</name>
</gene>
<evidence type="ECO:0000256" key="7">
    <source>
        <dbReference type="ARBA" id="ARBA00022448"/>
    </source>
</evidence>
<evidence type="ECO:0000256" key="3">
    <source>
        <dbReference type="ARBA" id="ARBA00004141"/>
    </source>
</evidence>
<keyword evidence="13 16" id="KW-1133">Transmembrane helix</keyword>
<dbReference type="UniPathway" id="UPA00223"/>
<sequence>MAHDSTSTRTAASRVRYLGSAKSGAAENWAMRVTATALFPLSIGFVCIIASLAGKDYAAARAELSHPFAALTLLLFILAGVYHMKLGMQTIIDDYVHDAHWKDWSLIANLFFCLGVGLACVYAALKLSFV</sequence>
<evidence type="ECO:0000256" key="15">
    <source>
        <dbReference type="ARBA" id="ARBA00023136"/>
    </source>
</evidence>
<reference evidence="17 18" key="1">
    <citation type="submission" date="2016-10" db="EMBL/GenBank/DDBJ databases">
        <authorList>
            <person name="de Groot N.N."/>
        </authorList>
    </citation>
    <scope>NUCLEOTIDE SEQUENCE [LARGE SCALE GENOMIC DNA]</scope>
    <source>
        <strain evidence="17 18">NE2</strain>
    </source>
</reference>
<evidence type="ECO:0000256" key="12">
    <source>
        <dbReference type="ARBA" id="ARBA00022982"/>
    </source>
</evidence>
<evidence type="ECO:0000256" key="5">
    <source>
        <dbReference type="ARBA" id="ARBA00011558"/>
    </source>
</evidence>
<comment type="subcellular location">
    <subcellularLocation>
        <location evidence="3">Membrane</location>
        <topology evidence="3">Multi-pass membrane protein</topology>
    </subcellularLocation>
</comment>
<proteinExistence type="predicted"/>
<evidence type="ECO:0000256" key="13">
    <source>
        <dbReference type="ARBA" id="ARBA00022989"/>
    </source>
</evidence>
<dbReference type="Gene3D" id="1.20.1300.10">
    <property type="entry name" value="Fumarate reductase/succinate dehydrogenase, transmembrane subunit"/>
    <property type="match status" value="1"/>
</dbReference>
<dbReference type="CDD" id="cd03495">
    <property type="entry name" value="SQR_TypeC_SdhD_like"/>
    <property type="match status" value="1"/>
</dbReference>
<evidence type="ECO:0000313" key="17">
    <source>
        <dbReference type="EMBL" id="SFK76049.1"/>
    </source>
</evidence>
<dbReference type="SUPFAM" id="SSF81343">
    <property type="entry name" value="Fumarate reductase respiratory complex transmembrane subunits"/>
    <property type="match status" value="1"/>
</dbReference>
<dbReference type="GO" id="GO:0006099">
    <property type="term" value="P:tricarboxylic acid cycle"/>
    <property type="evidence" value="ECO:0007669"/>
    <property type="project" value="UniProtKB-UniPathway"/>
</dbReference>
<keyword evidence="18" id="KW-1185">Reference proteome</keyword>
<keyword evidence="7" id="KW-0813">Transport</keyword>
<keyword evidence="14" id="KW-0408">Iron</keyword>
<accession>A0A1I4C6Y7</accession>
<dbReference type="OrthoDB" id="9809280at2"/>
<comment type="pathway">
    <text evidence="4">Carbohydrate metabolism; tricarboxylic acid cycle.</text>
</comment>
<dbReference type="Proteomes" id="UP000198755">
    <property type="component" value="Unassembled WGS sequence"/>
</dbReference>
<organism evidence="17 18">
    <name type="scientific">Methylocapsa palsarum</name>
    <dbReference type="NCBI Taxonomy" id="1612308"/>
    <lineage>
        <taxon>Bacteria</taxon>
        <taxon>Pseudomonadati</taxon>
        <taxon>Pseudomonadota</taxon>
        <taxon>Alphaproteobacteria</taxon>
        <taxon>Hyphomicrobiales</taxon>
        <taxon>Beijerinckiaceae</taxon>
        <taxon>Methylocapsa</taxon>
    </lineage>
</organism>
<comment type="cofactor">
    <cofactor evidence="1">
        <name>heme</name>
        <dbReference type="ChEBI" id="CHEBI:30413"/>
    </cofactor>
</comment>
<keyword evidence="9" id="KW-0349">Heme</keyword>
<protein>
    <recommendedName>
        <fullName evidence="6">Succinate dehydrogenase hydrophobic membrane anchor subunit</fullName>
    </recommendedName>
</protein>
<dbReference type="Pfam" id="PF01127">
    <property type="entry name" value="Sdh_cyt"/>
    <property type="match status" value="1"/>
</dbReference>
<keyword evidence="15 16" id="KW-0472">Membrane</keyword>
<evidence type="ECO:0000256" key="4">
    <source>
        <dbReference type="ARBA" id="ARBA00005163"/>
    </source>
</evidence>
<dbReference type="RefSeq" id="WP_091685660.1">
    <property type="nucleotide sequence ID" value="NZ_FOSN01000018.1"/>
</dbReference>
<evidence type="ECO:0000256" key="14">
    <source>
        <dbReference type="ARBA" id="ARBA00023004"/>
    </source>
</evidence>